<dbReference type="OrthoDB" id="2943838at2"/>
<name>A0A1H7VSQ2_9BACI</name>
<accession>A0A1H7VSQ2</accession>
<reference evidence="2" key="1">
    <citation type="submission" date="2016-10" db="EMBL/GenBank/DDBJ databases">
        <authorList>
            <person name="Varghese N."/>
            <person name="Submissions S."/>
        </authorList>
    </citation>
    <scope>NUCLEOTIDE SEQUENCE [LARGE SCALE GENOMIC DNA]</scope>
    <source>
        <strain evidence="2">B48,IBRC-M 10115,DSM 25386,CECT 8001</strain>
    </source>
</reference>
<evidence type="ECO:0000313" key="1">
    <source>
        <dbReference type="EMBL" id="SEM11827.1"/>
    </source>
</evidence>
<dbReference type="EMBL" id="FOBW01000001">
    <property type="protein sequence ID" value="SEM11827.1"/>
    <property type="molecule type" value="Genomic_DNA"/>
</dbReference>
<proteinExistence type="predicted"/>
<dbReference type="AlphaFoldDB" id="A0A1H7VSQ2"/>
<dbReference type="RefSeq" id="WP_139195370.1">
    <property type="nucleotide sequence ID" value="NZ_FOBW01000001.1"/>
</dbReference>
<evidence type="ECO:0000313" key="2">
    <source>
        <dbReference type="Proteomes" id="UP000198553"/>
    </source>
</evidence>
<protein>
    <submittedName>
        <fullName evidence="1">Uncharacterized protein</fullName>
    </submittedName>
</protein>
<gene>
    <name evidence="1" type="ORF">SAMN05192533_10177</name>
</gene>
<dbReference type="Proteomes" id="UP000198553">
    <property type="component" value="Unassembled WGS sequence"/>
</dbReference>
<keyword evidence="2" id="KW-1185">Reference proteome</keyword>
<organism evidence="1 2">
    <name type="scientific">Mesobacillus persicus</name>
    <dbReference type="NCBI Taxonomy" id="930146"/>
    <lineage>
        <taxon>Bacteria</taxon>
        <taxon>Bacillati</taxon>
        <taxon>Bacillota</taxon>
        <taxon>Bacilli</taxon>
        <taxon>Bacillales</taxon>
        <taxon>Bacillaceae</taxon>
        <taxon>Mesobacillus</taxon>
    </lineage>
</organism>
<sequence length="172" mass="20240">MSYSHHNHCHHDSHFGDDHHRHYGHAHSYFFHHNHFNNHHHHSFPHHGSCHHHGCKGHSHRDCHCSYCSGHFRFGHLCSHDFRLRLGGLQGGLAFRFRQLLDCDVKLKVDCEGEEKDIKGRVCFVGTNFVEIRSKRKKAKLKRTGSCKRKTSKGKKHRYRIIPFDKICSIEL</sequence>